<dbReference type="Proteomes" id="UP000018545">
    <property type="component" value="Chromosome"/>
</dbReference>
<proteinExistence type="predicted"/>
<dbReference type="AlphaFoldDB" id="V5TZ29"/>
<protein>
    <recommendedName>
        <fullName evidence="1">Spore coat protein U/FanG domain-containing protein</fullName>
    </recommendedName>
</protein>
<gene>
    <name evidence="2" type="ORF">P262_02262</name>
</gene>
<dbReference type="Pfam" id="PF05229">
    <property type="entry name" value="SCPU"/>
    <property type="match status" value="1"/>
</dbReference>
<dbReference type="SMART" id="SM00972">
    <property type="entry name" value="SCPU"/>
    <property type="match status" value="1"/>
</dbReference>
<dbReference type="InterPro" id="IPR053167">
    <property type="entry name" value="Spore_coat_component"/>
</dbReference>
<accession>V5TZ29</accession>
<sequence>MVQVAIPARQSVTSVKSLRINTMKTRLLAVIFGAGMMLGAPTSYAVTSSGTIGATLTLTNGCLINGSPSQNGINFGTLNFGTSPATFSTLTTQLTGAGGGNTFSIQCTTPEYTVQITGSTNQAPGTVVGTPGTPGRYLVNTTNTAQGVAYSLYSDSAFQNVIANNASIPAASTTGGVSNYTIYGRIQGGGNSVTVVPGTYTDTINVSVTY</sequence>
<dbReference type="HOGENOM" id="CLU_103262_0_0_6"/>
<evidence type="ECO:0000313" key="3">
    <source>
        <dbReference type="Proteomes" id="UP000018545"/>
    </source>
</evidence>
<name>V5TZ29_9ENTR</name>
<dbReference type="KEGG" id="csi:P262_02262"/>
<organism evidence="2 3">
    <name type="scientific">Cronobacter malonaticus</name>
    <dbReference type="NCBI Taxonomy" id="413503"/>
    <lineage>
        <taxon>Bacteria</taxon>
        <taxon>Pseudomonadati</taxon>
        <taxon>Pseudomonadota</taxon>
        <taxon>Gammaproteobacteria</taxon>
        <taxon>Enterobacterales</taxon>
        <taxon>Enterobacteriaceae</taxon>
        <taxon>Cronobacter</taxon>
    </lineage>
</organism>
<feature type="domain" description="Spore coat protein U/FanG" evidence="1">
    <location>
        <begin position="50"/>
        <end position="206"/>
    </location>
</feature>
<evidence type="ECO:0000259" key="1">
    <source>
        <dbReference type="Pfam" id="PF05229"/>
    </source>
</evidence>
<reference evidence="2 3" key="1">
    <citation type="journal article" date="2014" name="Genome Announc.">
        <title>Complete Genome Sequence of Cronobacter sakazakii Strain CMCC 45402.</title>
        <authorList>
            <person name="Zhao Z."/>
            <person name="Wang L."/>
            <person name="Wang B."/>
            <person name="Liang H."/>
            <person name="Ye Q."/>
            <person name="Zeng M."/>
        </authorList>
    </citation>
    <scope>NUCLEOTIDE SEQUENCE [LARGE SCALE GENOMIC DNA]</scope>
    <source>
        <strain evidence="3">45402</strain>
    </source>
</reference>
<dbReference type="PANTHER" id="PTHR37089">
    <property type="entry name" value="PROTEIN U-RELATED"/>
    <property type="match status" value="1"/>
</dbReference>
<dbReference type="PATRIC" id="fig|1401659.3.peg.1600"/>
<dbReference type="EMBL" id="CP006731">
    <property type="protein sequence ID" value="AHB69970.1"/>
    <property type="molecule type" value="Genomic_DNA"/>
</dbReference>
<evidence type="ECO:0000313" key="2">
    <source>
        <dbReference type="EMBL" id="AHB69970.1"/>
    </source>
</evidence>
<dbReference type="InterPro" id="IPR007893">
    <property type="entry name" value="Spore_coat_U/FanG"/>
</dbReference>